<proteinExistence type="predicted"/>
<evidence type="ECO:0000256" key="4">
    <source>
        <dbReference type="RuleBase" id="RU369104"/>
    </source>
</evidence>
<dbReference type="InterPro" id="IPR025610">
    <property type="entry name" value="MYC/MYB_N"/>
</dbReference>
<dbReference type="Gramene" id="ESW33216">
    <property type="protein sequence ID" value="ESW33216"/>
    <property type="gene ID" value="PHAVU_001G052200g"/>
</dbReference>
<dbReference type="GO" id="GO:0005634">
    <property type="term" value="C:nucleus"/>
    <property type="evidence" value="ECO:0007669"/>
    <property type="project" value="UniProtKB-SubCell"/>
</dbReference>
<dbReference type="AlphaFoldDB" id="V7CWC8"/>
<sequence>MAASRPPTPQSTASSIIPLLHQSQFLPDLATLQRRLQMIFEGARERWVYAIYWRYSPTDSLFCWGNGYYHDNSKVQKTTSPTEQAQRKSVYRLFRFLTSGPSATHNYCDQDVTDPEWLFLLSPSHTFVNGSGMLGQAFFHPRTVWLTGSAQLSESACQRARQLQQSGLQTMVCIPCPNGVVELASSEVVLPNPDFVIKVRDLFNFNDPLADLTSAEIIRPREDKWLHERANIEMQNHENENLSKQSRGKEKESDSKGSWFLLSGSSNGDSHTTRSHSNDYPGPSWI</sequence>
<evidence type="ECO:0000256" key="5">
    <source>
        <dbReference type="SAM" id="MobiDB-lite"/>
    </source>
</evidence>
<evidence type="ECO:0000256" key="3">
    <source>
        <dbReference type="ARBA" id="ARBA00023242"/>
    </source>
</evidence>
<organism evidence="7 8">
    <name type="scientific">Phaseolus vulgaris</name>
    <name type="common">Kidney bean</name>
    <name type="synonym">French bean</name>
    <dbReference type="NCBI Taxonomy" id="3885"/>
    <lineage>
        <taxon>Eukaryota</taxon>
        <taxon>Viridiplantae</taxon>
        <taxon>Streptophyta</taxon>
        <taxon>Embryophyta</taxon>
        <taxon>Tracheophyta</taxon>
        <taxon>Spermatophyta</taxon>
        <taxon>Magnoliopsida</taxon>
        <taxon>eudicotyledons</taxon>
        <taxon>Gunneridae</taxon>
        <taxon>Pentapetalae</taxon>
        <taxon>rosids</taxon>
        <taxon>fabids</taxon>
        <taxon>Fabales</taxon>
        <taxon>Fabaceae</taxon>
        <taxon>Papilionoideae</taxon>
        <taxon>50 kb inversion clade</taxon>
        <taxon>NPAAA clade</taxon>
        <taxon>indigoferoid/millettioid clade</taxon>
        <taxon>Phaseoleae</taxon>
        <taxon>Phaseolus</taxon>
    </lineage>
</organism>
<evidence type="ECO:0000313" key="8">
    <source>
        <dbReference type="Proteomes" id="UP000000226"/>
    </source>
</evidence>
<reference evidence="8" key="1">
    <citation type="journal article" date="2014" name="Nat. Genet.">
        <title>A reference genome for common bean and genome-wide analysis of dual domestications.</title>
        <authorList>
            <person name="Schmutz J."/>
            <person name="McClean P.E."/>
            <person name="Mamidi S."/>
            <person name="Wu G.A."/>
            <person name="Cannon S.B."/>
            <person name="Grimwood J."/>
            <person name="Jenkins J."/>
            <person name="Shu S."/>
            <person name="Song Q."/>
            <person name="Chavarro C."/>
            <person name="Torres-Torres M."/>
            <person name="Geffroy V."/>
            <person name="Moghaddam S.M."/>
            <person name="Gao D."/>
            <person name="Abernathy B."/>
            <person name="Barry K."/>
            <person name="Blair M."/>
            <person name="Brick M.A."/>
            <person name="Chovatia M."/>
            <person name="Gepts P."/>
            <person name="Goodstein D.M."/>
            <person name="Gonzales M."/>
            <person name="Hellsten U."/>
            <person name="Hyten D.L."/>
            <person name="Jia G."/>
            <person name="Kelly J.D."/>
            <person name="Kudrna D."/>
            <person name="Lee R."/>
            <person name="Richard M.M."/>
            <person name="Miklas P.N."/>
            <person name="Osorno J.M."/>
            <person name="Rodrigues J."/>
            <person name="Thareau V."/>
            <person name="Urrea C.A."/>
            <person name="Wang M."/>
            <person name="Yu Y."/>
            <person name="Zhang M."/>
            <person name="Wing R.A."/>
            <person name="Cregan P.B."/>
            <person name="Rokhsar D.S."/>
            <person name="Jackson S.A."/>
        </authorList>
    </citation>
    <scope>NUCLEOTIDE SEQUENCE [LARGE SCALE GENOMIC DNA]</scope>
    <source>
        <strain evidence="8">cv. G19833</strain>
    </source>
</reference>
<dbReference type="PANTHER" id="PTHR11514:SF43">
    <property type="entry name" value="TRANSCRIPTION FACTOR MYC2"/>
    <property type="match status" value="1"/>
</dbReference>
<dbReference type="EMBL" id="CM002288">
    <property type="protein sequence ID" value="ESW33216.1"/>
    <property type="molecule type" value="Genomic_DNA"/>
</dbReference>
<name>V7CWC8_PHAVU</name>
<evidence type="ECO:0000259" key="6">
    <source>
        <dbReference type="Pfam" id="PF14215"/>
    </source>
</evidence>
<accession>V7CWC8</accession>
<dbReference type="OMA" id="RWVYAIY"/>
<keyword evidence="8" id="KW-1185">Reference proteome</keyword>
<feature type="domain" description="Transcription factor MYC/MYB N-terminal" evidence="6">
    <location>
        <begin position="32"/>
        <end position="203"/>
    </location>
</feature>
<dbReference type="Proteomes" id="UP000000226">
    <property type="component" value="Chromosome 1"/>
</dbReference>
<evidence type="ECO:0000313" key="7">
    <source>
        <dbReference type="EMBL" id="ESW33216.1"/>
    </source>
</evidence>
<dbReference type="eggNOG" id="ENOG502QUFW">
    <property type="taxonomic scope" value="Eukaryota"/>
</dbReference>
<keyword evidence="2 4" id="KW-0804">Transcription</keyword>
<gene>
    <name evidence="7" type="ORF">PHAVU_001G052200g</name>
</gene>
<dbReference type="GO" id="GO:0000976">
    <property type="term" value="F:transcription cis-regulatory region binding"/>
    <property type="evidence" value="ECO:0007669"/>
    <property type="project" value="TreeGrafter"/>
</dbReference>
<comment type="subcellular location">
    <subcellularLocation>
        <location evidence="4">Nucleus</location>
    </subcellularLocation>
</comment>
<dbReference type="InterPro" id="IPR045084">
    <property type="entry name" value="AIB/MYC-like"/>
</dbReference>
<evidence type="ECO:0000256" key="1">
    <source>
        <dbReference type="ARBA" id="ARBA00023015"/>
    </source>
</evidence>
<dbReference type="SMR" id="V7CWC8"/>
<dbReference type="OrthoDB" id="1926382at2759"/>
<dbReference type="GO" id="GO:0003700">
    <property type="term" value="F:DNA-binding transcription factor activity"/>
    <property type="evidence" value="ECO:0007669"/>
    <property type="project" value="InterPro"/>
</dbReference>
<dbReference type="PANTHER" id="PTHR11514">
    <property type="entry name" value="MYC"/>
    <property type="match status" value="1"/>
</dbReference>
<protein>
    <recommendedName>
        <fullName evidence="4">Transcription factor</fullName>
        <shortName evidence="4">bHLH transcription factor</shortName>
    </recommendedName>
    <alternativeName>
        <fullName evidence="4">Basic helix-loop-helix protein</fullName>
    </alternativeName>
</protein>
<keyword evidence="3 4" id="KW-0539">Nucleus</keyword>
<feature type="compositionally biased region" description="Basic and acidic residues" evidence="5">
    <location>
        <begin position="236"/>
        <end position="255"/>
    </location>
</feature>
<dbReference type="Pfam" id="PF14215">
    <property type="entry name" value="bHLH-MYC_N"/>
    <property type="match status" value="1"/>
</dbReference>
<evidence type="ECO:0000256" key="2">
    <source>
        <dbReference type="ARBA" id="ARBA00023163"/>
    </source>
</evidence>
<keyword evidence="1 4" id="KW-0805">Transcription regulation</keyword>
<dbReference type="STRING" id="3885.V7CWC8"/>
<feature type="region of interest" description="Disordered" evidence="5">
    <location>
        <begin position="236"/>
        <end position="286"/>
    </location>
</feature>